<dbReference type="EMBL" id="LLXI01004200">
    <property type="protein sequence ID" value="PKY60372.1"/>
    <property type="molecule type" value="Genomic_DNA"/>
</dbReference>
<feature type="non-terminal residue" evidence="1">
    <location>
        <position position="1"/>
    </location>
</feature>
<dbReference type="Gene3D" id="1.25.40.10">
    <property type="entry name" value="Tetratricopeptide repeat domain"/>
    <property type="match status" value="1"/>
</dbReference>
<gene>
    <name evidence="1" type="ORF">RhiirA4_484001</name>
</gene>
<reference evidence="1 2" key="1">
    <citation type="submission" date="2015-10" db="EMBL/GenBank/DDBJ databases">
        <title>Genome analyses suggest a sexual origin of heterokaryosis in a supposedly ancient asexual fungus.</title>
        <authorList>
            <person name="Ropars J."/>
            <person name="Sedzielewska K."/>
            <person name="Noel J."/>
            <person name="Charron P."/>
            <person name="Farinelli L."/>
            <person name="Marton T."/>
            <person name="Kruger M."/>
            <person name="Pelin A."/>
            <person name="Brachmann A."/>
            <person name="Corradi N."/>
        </authorList>
    </citation>
    <scope>NUCLEOTIDE SEQUENCE [LARGE SCALE GENOMIC DNA]</scope>
    <source>
        <strain evidence="1 2">A4</strain>
    </source>
</reference>
<keyword evidence="2" id="KW-1185">Reference proteome</keyword>
<dbReference type="InterPro" id="IPR011990">
    <property type="entry name" value="TPR-like_helical_dom_sf"/>
</dbReference>
<name>A0A2I1HNB8_9GLOM</name>
<dbReference type="InterPro" id="IPR006597">
    <property type="entry name" value="Sel1-like"/>
</dbReference>
<dbReference type="SUPFAM" id="SSF81901">
    <property type="entry name" value="HCP-like"/>
    <property type="match status" value="1"/>
</dbReference>
<sequence length="173" mass="19813">YNKAFELYHKAANSGNRNAQNNLASMYECGKGVEKDINQAIYCQLSDEQNISSWVPELSAFEHGTMEGREVPDSGHERWVGLELIEGGNLGNVPAPWVKGVKSYIVVERKDIIIFPFYLRSKSNISSIDSIDPIDPHQLVSFKFKEQEYPNIKEVNFSIKFEKDDFKDYLNDE</sequence>
<dbReference type="Proteomes" id="UP000234323">
    <property type="component" value="Unassembled WGS sequence"/>
</dbReference>
<comment type="caution">
    <text evidence="1">The sequence shown here is derived from an EMBL/GenBank/DDBJ whole genome shotgun (WGS) entry which is preliminary data.</text>
</comment>
<protein>
    <recommendedName>
        <fullName evidence="3">HCP-like protein</fullName>
    </recommendedName>
</protein>
<dbReference type="AlphaFoldDB" id="A0A2I1HNB8"/>
<evidence type="ECO:0000313" key="2">
    <source>
        <dbReference type="Proteomes" id="UP000234323"/>
    </source>
</evidence>
<evidence type="ECO:0008006" key="3">
    <source>
        <dbReference type="Google" id="ProtNLM"/>
    </source>
</evidence>
<accession>A0A2I1HNB8</accession>
<proteinExistence type="predicted"/>
<dbReference type="VEuPathDB" id="FungiDB:FUN_002903"/>
<evidence type="ECO:0000313" key="1">
    <source>
        <dbReference type="EMBL" id="PKY60372.1"/>
    </source>
</evidence>
<organism evidence="1 2">
    <name type="scientific">Rhizophagus irregularis</name>
    <dbReference type="NCBI Taxonomy" id="588596"/>
    <lineage>
        <taxon>Eukaryota</taxon>
        <taxon>Fungi</taxon>
        <taxon>Fungi incertae sedis</taxon>
        <taxon>Mucoromycota</taxon>
        <taxon>Glomeromycotina</taxon>
        <taxon>Glomeromycetes</taxon>
        <taxon>Glomerales</taxon>
        <taxon>Glomeraceae</taxon>
        <taxon>Rhizophagus</taxon>
    </lineage>
</organism>
<dbReference type="Pfam" id="PF08238">
    <property type="entry name" value="Sel1"/>
    <property type="match status" value="2"/>
</dbReference>